<proteinExistence type="predicted"/>
<sequence>MENTVKYIEVPHFLHSHDMFVYLNCNILPREDSGDTTVRFCLQQDSGDRTVRFYLEQDSGDQTVRFYLEKDSG</sequence>
<dbReference type="EMBL" id="JBJQND010000002">
    <property type="protein sequence ID" value="KAL3887305.1"/>
    <property type="molecule type" value="Genomic_DNA"/>
</dbReference>
<feature type="non-terminal residue" evidence="1">
    <location>
        <position position="73"/>
    </location>
</feature>
<name>A0ABD3XQN5_SINWO</name>
<evidence type="ECO:0000313" key="1">
    <source>
        <dbReference type="EMBL" id="KAL3887305.1"/>
    </source>
</evidence>
<dbReference type="AlphaFoldDB" id="A0ABD3XQN5"/>
<gene>
    <name evidence="1" type="ORF">ACJMK2_027247</name>
</gene>
<organism evidence="1 2">
    <name type="scientific">Sinanodonta woodiana</name>
    <name type="common">Chinese pond mussel</name>
    <name type="synonym">Anodonta woodiana</name>
    <dbReference type="NCBI Taxonomy" id="1069815"/>
    <lineage>
        <taxon>Eukaryota</taxon>
        <taxon>Metazoa</taxon>
        <taxon>Spiralia</taxon>
        <taxon>Lophotrochozoa</taxon>
        <taxon>Mollusca</taxon>
        <taxon>Bivalvia</taxon>
        <taxon>Autobranchia</taxon>
        <taxon>Heteroconchia</taxon>
        <taxon>Palaeoheterodonta</taxon>
        <taxon>Unionida</taxon>
        <taxon>Unionoidea</taxon>
        <taxon>Unionidae</taxon>
        <taxon>Unioninae</taxon>
        <taxon>Sinanodonta</taxon>
    </lineage>
</organism>
<accession>A0ABD3XQN5</accession>
<dbReference type="Proteomes" id="UP001634394">
    <property type="component" value="Unassembled WGS sequence"/>
</dbReference>
<comment type="caution">
    <text evidence="1">The sequence shown here is derived from an EMBL/GenBank/DDBJ whole genome shotgun (WGS) entry which is preliminary data.</text>
</comment>
<evidence type="ECO:0000313" key="2">
    <source>
        <dbReference type="Proteomes" id="UP001634394"/>
    </source>
</evidence>
<protein>
    <submittedName>
        <fullName evidence="1">Uncharacterized protein</fullName>
    </submittedName>
</protein>
<reference evidence="1 2" key="1">
    <citation type="submission" date="2024-11" db="EMBL/GenBank/DDBJ databases">
        <title>Chromosome-level genome assembly of the freshwater bivalve Anodonta woodiana.</title>
        <authorList>
            <person name="Chen X."/>
        </authorList>
    </citation>
    <scope>NUCLEOTIDE SEQUENCE [LARGE SCALE GENOMIC DNA]</scope>
    <source>
        <strain evidence="1">MN2024</strain>
        <tissue evidence="1">Gills</tissue>
    </source>
</reference>
<keyword evidence="2" id="KW-1185">Reference proteome</keyword>